<protein>
    <submittedName>
        <fullName evidence="2">Uncharacterized protein</fullName>
    </submittedName>
</protein>
<gene>
    <name evidence="2" type="ORF">UPYG_G00006200</name>
</gene>
<dbReference type="EMBL" id="JAGEUA010000001">
    <property type="protein sequence ID" value="KAL1020904.1"/>
    <property type="molecule type" value="Genomic_DNA"/>
</dbReference>
<accession>A0ABD0XHI6</accession>
<keyword evidence="3" id="KW-1185">Reference proteome</keyword>
<name>A0ABD0XHI6_UMBPY</name>
<proteinExistence type="predicted"/>
<dbReference type="AlphaFoldDB" id="A0ABD0XHI6"/>
<evidence type="ECO:0000313" key="3">
    <source>
        <dbReference type="Proteomes" id="UP001557470"/>
    </source>
</evidence>
<evidence type="ECO:0000313" key="2">
    <source>
        <dbReference type="EMBL" id="KAL1020904.1"/>
    </source>
</evidence>
<reference evidence="2 3" key="1">
    <citation type="submission" date="2024-06" db="EMBL/GenBank/DDBJ databases">
        <authorList>
            <person name="Pan Q."/>
            <person name="Wen M."/>
            <person name="Jouanno E."/>
            <person name="Zahm M."/>
            <person name="Klopp C."/>
            <person name="Cabau C."/>
            <person name="Louis A."/>
            <person name="Berthelot C."/>
            <person name="Parey E."/>
            <person name="Roest Crollius H."/>
            <person name="Montfort J."/>
            <person name="Robinson-Rechavi M."/>
            <person name="Bouchez O."/>
            <person name="Lampietro C."/>
            <person name="Lopez Roques C."/>
            <person name="Donnadieu C."/>
            <person name="Postlethwait J."/>
            <person name="Bobe J."/>
            <person name="Verreycken H."/>
            <person name="Guiguen Y."/>
        </authorList>
    </citation>
    <scope>NUCLEOTIDE SEQUENCE [LARGE SCALE GENOMIC DNA]</scope>
    <source>
        <strain evidence="2">Up_M1</strain>
        <tissue evidence="2">Testis</tissue>
    </source>
</reference>
<comment type="caution">
    <text evidence="2">The sequence shown here is derived from an EMBL/GenBank/DDBJ whole genome shotgun (WGS) entry which is preliminary data.</text>
</comment>
<organism evidence="2 3">
    <name type="scientific">Umbra pygmaea</name>
    <name type="common">Eastern mudminnow</name>
    <dbReference type="NCBI Taxonomy" id="75934"/>
    <lineage>
        <taxon>Eukaryota</taxon>
        <taxon>Metazoa</taxon>
        <taxon>Chordata</taxon>
        <taxon>Craniata</taxon>
        <taxon>Vertebrata</taxon>
        <taxon>Euteleostomi</taxon>
        <taxon>Actinopterygii</taxon>
        <taxon>Neopterygii</taxon>
        <taxon>Teleostei</taxon>
        <taxon>Protacanthopterygii</taxon>
        <taxon>Esociformes</taxon>
        <taxon>Umbridae</taxon>
        <taxon>Umbra</taxon>
    </lineage>
</organism>
<sequence length="125" mass="14309">MKALQKNQARTDQMIGAMADMLTSLALPNQQWPTEDRDAATEPPVGQEDTRSLEAPRQWDPPGIDDWEQGSGLESGNRRDRADVYDKQWVYKSSLAKPNSLVSWPEILHSTWKTNNNVLVWFVFH</sequence>
<feature type="region of interest" description="Disordered" evidence="1">
    <location>
        <begin position="26"/>
        <end position="79"/>
    </location>
</feature>
<evidence type="ECO:0000256" key="1">
    <source>
        <dbReference type="SAM" id="MobiDB-lite"/>
    </source>
</evidence>
<dbReference type="Proteomes" id="UP001557470">
    <property type="component" value="Unassembled WGS sequence"/>
</dbReference>